<keyword evidence="9" id="KW-1185">Reference proteome</keyword>
<feature type="transmembrane region" description="Helical" evidence="6">
    <location>
        <begin position="136"/>
        <end position="160"/>
    </location>
</feature>
<dbReference type="Pfam" id="PF00528">
    <property type="entry name" value="BPD_transp_1"/>
    <property type="match status" value="1"/>
</dbReference>
<evidence type="ECO:0000313" key="8">
    <source>
        <dbReference type="EMBL" id="GAA4744874.1"/>
    </source>
</evidence>
<keyword evidence="5 6" id="KW-0472">Membrane</keyword>
<dbReference type="PANTHER" id="PTHR30177:SF4">
    <property type="entry name" value="OSMOPROTECTANT IMPORT PERMEASE PROTEIN OSMW"/>
    <property type="match status" value="1"/>
</dbReference>
<feature type="transmembrane region" description="Helical" evidence="6">
    <location>
        <begin position="180"/>
        <end position="204"/>
    </location>
</feature>
<dbReference type="PROSITE" id="PS50928">
    <property type="entry name" value="ABC_TM1"/>
    <property type="match status" value="1"/>
</dbReference>
<organism evidence="8 9">
    <name type="scientific">Amnibacterium soli</name>
    <dbReference type="NCBI Taxonomy" id="1282736"/>
    <lineage>
        <taxon>Bacteria</taxon>
        <taxon>Bacillati</taxon>
        <taxon>Actinomycetota</taxon>
        <taxon>Actinomycetes</taxon>
        <taxon>Micrococcales</taxon>
        <taxon>Microbacteriaceae</taxon>
        <taxon>Amnibacterium</taxon>
    </lineage>
</organism>
<keyword evidence="4 6" id="KW-1133">Transmembrane helix</keyword>
<comment type="caution">
    <text evidence="8">The sequence shown here is derived from an EMBL/GenBank/DDBJ whole genome shotgun (WGS) entry which is preliminary data.</text>
</comment>
<dbReference type="InterPro" id="IPR000515">
    <property type="entry name" value="MetI-like"/>
</dbReference>
<name>A0ABP8Z2S0_9MICO</name>
<evidence type="ECO:0000256" key="5">
    <source>
        <dbReference type="ARBA" id="ARBA00023136"/>
    </source>
</evidence>
<feature type="domain" description="ABC transmembrane type-1" evidence="7">
    <location>
        <begin position="15"/>
        <end position="196"/>
    </location>
</feature>
<evidence type="ECO:0000256" key="3">
    <source>
        <dbReference type="ARBA" id="ARBA00022692"/>
    </source>
</evidence>
<comment type="similarity">
    <text evidence="6">Belongs to the binding-protein-dependent transport system permease family.</text>
</comment>
<dbReference type="Proteomes" id="UP001500121">
    <property type="component" value="Unassembled WGS sequence"/>
</dbReference>
<comment type="subcellular location">
    <subcellularLocation>
        <location evidence="6">Cell membrane</location>
        <topology evidence="6">Multi-pass membrane protein</topology>
    </subcellularLocation>
    <subcellularLocation>
        <location evidence="1">Membrane</location>
        <topology evidence="1">Multi-pass membrane protein</topology>
    </subcellularLocation>
</comment>
<keyword evidence="2 6" id="KW-0813">Transport</keyword>
<dbReference type="InterPro" id="IPR051204">
    <property type="entry name" value="ABC_transp_perm/SBD"/>
</dbReference>
<protein>
    <submittedName>
        <fullName evidence="8">ABC transporter permease subunit</fullName>
    </submittedName>
</protein>
<gene>
    <name evidence="8" type="ORF">GCM10025783_15800</name>
</gene>
<sequence>MDWVLSHLDEIWALTVAHVGLAAPAILLGFAASVPLGYFASRSRVAGSVLLTIGNILYTIPGIALVVLVPVAAGLAILNPLNVVIALFLYAIAIMVRSASDAFGSVSADVRQSAAAQGFSPVQRFWRVELPLAGPVLLAGIRVVSVSTVSLTTVGALVGIPNLGNLFTDAFQRQFPLEAVVGLVAVLLLAAVFDVVLSAIGRLLMPWNRGTSVRGRDRARLEALPTRPNVTGV</sequence>
<accession>A0ABP8Z2S0</accession>
<evidence type="ECO:0000256" key="4">
    <source>
        <dbReference type="ARBA" id="ARBA00022989"/>
    </source>
</evidence>
<dbReference type="RefSeq" id="WP_345480528.1">
    <property type="nucleotide sequence ID" value="NZ_BAABLP010000002.1"/>
</dbReference>
<evidence type="ECO:0000313" key="9">
    <source>
        <dbReference type="Proteomes" id="UP001500121"/>
    </source>
</evidence>
<dbReference type="CDD" id="cd06261">
    <property type="entry name" value="TM_PBP2"/>
    <property type="match status" value="1"/>
</dbReference>
<dbReference type="SUPFAM" id="SSF161098">
    <property type="entry name" value="MetI-like"/>
    <property type="match status" value="1"/>
</dbReference>
<feature type="transmembrane region" description="Helical" evidence="6">
    <location>
        <begin position="49"/>
        <end position="71"/>
    </location>
</feature>
<evidence type="ECO:0000256" key="2">
    <source>
        <dbReference type="ARBA" id="ARBA00022448"/>
    </source>
</evidence>
<feature type="transmembrane region" description="Helical" evidence="6">
    <location>
        <begin position="12"/>
        <end position="37"/>
    </location>
</feature>
<keyword evidence="3 6" id="KW-0812">Transmembrane</keyword>
<dbReference type="InterPro" id="IPR035906">
    <property type="entry name" value="MetI-like_sf"/>
</dbReference>
<evidence type="ECO:0000256" key="1">
    <source>
        <dbReference type="ARBA" id="ARBA00004141"/>
    </source>
</evidence>
<proteinExistence type="inferred from homology"/>
<dbReference type="Gene3D" id="1.10.3720.10">
    <property type="entry name" value="MetI-like"/>
    <property type="match status" value="1"/>
</dbReference>
<feature type="transmembrane region" description="Helical" evidence="6">
    <location>
        <begin position="77"/>
        <end position="96"/>
    </location>
</feature>
<dbReference type="PANTHER" id="PTHR30177">
    <property type="entry name" value="GLYCINE BETAINE/L-PROLINE TRANSPORT SYSTEM PERMEASE PROTEIN PROW"/>
    <property type="match status" value="1"/>
</dbReference>
<evidence type="ECO:0000259" key="7">
    <source>
        <dbReference type="PROSITE" id="PS50928"/>
    </source>
</evidence>
<evidence type="ECO:0000256" key="6">
    <source>
        <dbReference type="RuleBase" id="RU363032"/>
    </source>
</evidence>
<dbReference type="EMBL" id="BAABLP010000002">
    <property type="protein sequence ID" value="GAA4744874.1"/>
    <property type="molecule type" value="Genomic_DNA"/>
</dbReference>
<reference evidence="9" key="1">
    <citation type="journal article" date="2019" name="Int. J. Syst. Evol. Microbiol.">
        <title>The Global Catalogue of Microorganisms (GCM) 10K type strain sequencing project: providing services to taxonomists for standard genome sequencing and annotation.</title>
        <authorList>
            <consortium name="The Broad Institute Genomics Platform"/>
            <consortium name="The Broad Institute Genome Sequencing Center for Infectious Disease"/>
            <person name="Wu L."/>
            <person name="Ma J."/>
        </authorList>
    </citation>
    <scope>NUCLEOTIDE SEQUENCE [LARGE SCALE GENOMIC DNA]</scope>
    <source>
        <strain evidence="9">JCM 19015</strain>
    </source>
</reference>